<dbReference type="KEGG" id="samy:DB32_001984"/>
<dbReference type="STRING" id="927083.DB32_001984"/>
<feature type="signal peptide" evidence="1">
    <location>
        <begin position="1"/>
        <end position="21"/>
    </location>
</feature>
<dbReference type="Proteomes" id="UP000034883">
    <property type="component" value="Chromosome"/>
</dbReference>
<accession>A0A0F6YGL6</accession>
<name>A0A0F6YGL6_9BACT</name>
<dbReference type="OrthoDB" id="64245at2"/>
<reference evidence="3 4" key="1">
    <citation type="submission" date="2015-03" db="EMBL/GenBank/DDBJ databases">
        <title>Genome assembly of Sandaracinus amylolyticus DSM 53668.</title>
        <authorList>
            <person name="Sharma G."/>
            <person name="Subramanian S."/>
        </authorList>
    </citation>
    <scope>NUCLEOTIDE SEQUENCE [LARGE SCALE GENOMIC DNA]</scope>
    <source>
        <strain evidence="3 4">DSM 53668</strain>
    </source>
</reference>
<dbReference type="InterPro" id="IPR046863">
    <property type="entry name" value="MbnP-like_dom"/>
</dbReference>
<dbReference type="NCBIfam" id="TIGR04052">
    <property type="entry name" value="MbnP_like_WxW"/>
    <property type="match status" value="1"/>
</dbReference>
<evidence type="ECO:0000256" key="1">
    <source>
        <dbReference type="SAM" id="SignalP"/>
    </source>
</evidence>
<gene>
    <name evidence="3" type="ORF">DB32_001984</name>
</gene>
<dbReference type="InterPro" id="IPR023977">
    <property type="entry name" value="MbnP-like"/>
</dbReference>
<keyword evidence="4" id="KW-1185">Reference proteome</keyword>
<dbReference type="RefSeq" id="WP_053232133.1">
    <property type="nucleotide sequence ID" value="NZ_CP011125.1"/>
</dbReference>
<organism evidence="3 4">
    <name type="scientific">Sandaracinus amylolyticus</name>
    <dbReference type="NCBI Taxonomy" id="927083"/>
    <lineage>
        <taxon>Bacteria</taxon>
        <taxon>Pseudomonadati</taxon>
        <taxon>Myxococcota</taxon>
        <taxon>Polyangia</taxon>
        <taxon>Polyangiales</taxon>
        <taxon>Sandaracinaceae</taxon>
        <taxon>Sandaracinus</taxon>
    </lineage>
</organism>
<dbReference type="EMBL" id="CP011125">
    <property type="protein sequence ID" value="AKF04835.1"/>
    <property type="molecule type" value="Genomic_DNA"/>
</dbReference>
<protein>
    <recommendedName>
        <fullName evidence="2">Copper-binding protein MbnP-like domain-containing protein</fullName>
    </recommendedName>
</protein>
<dbReference type="AlphaFoldDB" id="A0A0F6YGL6"/>
<evidence type="ECO:0000313" key="3">
    <source>
        <dbReference type="EMBL" id="AKF04835.1"/>
    </source>
</evidence>
<feature type="domain" description="Copper-binding protein MbnP-like" evidence="2">
    <location>
        <begin position="104"/>
        <end position="319"/>
    </location>
</feature>
<evidence type="ECO:0000259" key="2">
    <source>
        <dbReference type="Pfam" id="PF20243"/>
    </source>
</evidence>
<dbReference type="PROSITE" id="PS51257">
    <property type="entry name" value="PROKAR_LIPOPROTEIN"/>
    <property type="match status" value="1"/>
</dbReference>
<sequence>MHDRFLRPRLLSALLVTITTAACGDDAPADRNACDFVSEACHDVAPGDPAIAECDELGHAGVVTACEARLASCLALCAPQTDAGSGDAGAPTDAYVPSDAGPRDVVVRFVPRVGSEAFDCESTYTMGSPAVLASPVDFRFYVHDVRLVDARGEEVALAMSEDDFQHMGVALIDFEDATGTCDSGDAETRDTIRGTVPAGDYVGLRFRIGVPFALNHADLTSLPSPLNRTSLFWSWRGGHLFFSGVTRTAGDAPNTHFTHVGSTMCSGDPAMGMPVTGCARPNRPSIDLDGFDPESDAIIVDLAEVKADVDVATGAGCHSFTDACAFPFDALGLNWSTGSETPSTQTVFRVE</sequence>
<feature type="chain" id="PRO_5002512633" description="Copper-binding protein MbnP-like domain-containing protein" evidence="1">
    <location>
        <begin position="22"/>
        <end position="351"/>
    </location>
</feature>
<evidence type="ECO:0000313" key="4">
    <source>
        <dbReference type="Proteomes" id="UP000034883"/>
    </source>
</evidence>
<keyword evidence="1" id="KW-0732">Signal</keyword>
<dbReference type="Pfam" id="PF20243">
    <property type="entry name" value="MbnP"/>
    <property type="match status" value="1"/>
</dbReference>
<proteinExistence type="predicted"/>